<dbReference type="EMBL" id="LHPF02000014">
    <property type="protein sequence ID" value="PSC71586.1"/>
    <property type="molecule type" value="Genomic_DNA"/>
</dbReference>
<comment type="similarity">
    <text evidence="1">Belongs to the peptidase M16 family.</text>
</comment>
<evidence type="ECO:0000256" key="1">
    <source>
        <dbReference type="ARBA" id="ARBA00007261"/>
    </source>
</evidence>
<comment type="caution">
    <text evidence="9">The sequence shown here is derived from an EMBL/GenBank/DDBJ whole genome shotgun (WGS) entry which is preliminary data.</text>
</comment>
<gene>
    <name evidence="9" type="ORF">C2E20_5145</name>
</gene>
<feature type="region of interest" description="Disordered" evidence="6">
    <location>
        <begin position="39"/>
        <end position="58"/>
    </location>
</feature>
<evidence type="ECO:0000259" key="7">
    <source>
        <dbReference type="Pfam" id="PF00675"/>
    </source>
</evidence>
<dbReference type="OrthoDB" id="952271at2759"/>
<keyword evidence="10" id="KW-1185">Reference proteome</keyword>
<evidence type="ECO:0000256" key="5">
    <source>
        <dbReference type="ARBA" id="ARBA00023049"/>
    </source>
</evidence>
<organism evidence="9 10">
    <name type="scientific">Micractinium conductrix</name>
    <dbReference type="NCBI Taxonomy" id="554055"/>
    <lineage>
        <taxon>Eukaryota</taxon>
        <taxon>Viridiplantae</taxon>
        <taxon>Chlorophyta</taxon>
        <taxon>core chlorophytes</taxon>
        <taxon>Trebouxiophyceae</taxon>
        <taxon>Chlorellales</taxon>
        <taxon>Chlorellaceae</taxon>
        <taxon>Chlorella clade</taxon>
        <taxon>Micractinium</taxon>
    </lineage>
</organism>
<feature type="domain" description="Peptidase M16 N-terminal" evidence="7">
    <location>
        <begin position="136"/>
        <end position="256"/>
    </location>
</feature>
<feature type="compositionally biased region" description="Low complexity" evidence="6">
    <location>
        <begin position="1312"/>
        <end position="1328"/>
    </location>
</feature>
<feature type="compositionally biased region" description="Low complexity" evidence="6">
    <location>
        <begin position="39"/>
        <end position="50"/>
    </location>
</feature>
<keyword evidence="2" id="KW-0645">Protease</keyword>
<feature type="region of interest" description="Disordered" evidence="6">
    <location>
        <begin position="1"/>
        <end position="24"/>
    </location>
</feature>
<evidence type="ECO:0000256" key="6">
    <source>
        <dbReference type="SAM" id="MobiDB-lite"/>
    </source>
</evidence>
<sequence length="1702" mass="182381">MKLLAHRAPLQAPGGTRRALAGTKPGPVALLGRPARLAAAPSTRAAPRSSWQNAPRRQEAARNVSSVRCCYLRGASGPLGRPWVAVAACRRGGKLIVSATLMEEGSAQSAEELLGMQLQQNQALELGSLENGLRYVILPNRSPPARFETHLEIHAGSVDEAEREQGIAHLVEHVTFLGSKKREGLLGTGARSNAYTDFHHTVFHVHAPQVNGNTGQPMLWQVLDALTEVGFEPEFLPSRIEKERKAVVAEAQMMNTIEYRVDCQLLQYLHWENALGCRFPIGKTDQVEKWERAEIMSFWRRHYFPGNATLYVVGDVDVQHTKELIQQTFGRIPRSLSQPSPAAAAVNAELLAGAGTAAAANGSSNGVAAEANGSGAGGPVAGVGTPSGAILESTTRPRGLLRPPVEHQWGCTSPPVHPGPPHAPVSVFRHHLLQLFQLSIFCKLPVMPINTLQDLRRGFMVRILLSVLQFRVNARYVEASPPFTGIELDISDSGREGCAVSTLTITSEPKDWQGATAVAVQEVRRLQRFGVTRGELERYKTALLRDSEQLAEQSESVPSVDNLEFVMESLALGHTVLDQKTAHGYLLMVIDTISKEEVDALAKSLLSYLSHYNQEAKLMAEYEEDPSVWAWPGPTRATAIVACLPAFMDASGHSTGGAAPMQRGASLATTQHVDPASVTAMEESMDENDVPEGAVRFELEAAEIEAALAEDGIEVEAREDIDVPDALLPDDVVETLVAERRPAFVPVDGSSGELTLPPSGTVGVPGHGGAVQLRLSNGIKVNYRRTDNEPRGAMLRLVAAGGRAAEGQGVGPLGAGVMALGTRTLSEAGAVGTWSREQIELFCISKLINCVLETDEEFICMDFHFAVSDGGVASVLQLLHLFLEQPRWEETAMERSKQQYLSHYRALSKSLERATADRILEAMLGPDRRFRDPSPEEIAALDLGGMREAVMRQIHAGNVEVSVVGDIDPVELEGCVLKYLGTVSPEPPVALPEDAEARMGRPLSILEDVPLDGRHMTWHLKDSDERACAFIAGAAPNRWGNFTAAQQQGRRAAPGAITPPLKLGADATPDEMAKATEIRRQHPLYASIALGLLTEIINSRLFTTVRDTLGLTYDVSFELSLFDRLPSGWWHVNVTSTPGKIQDALVASLNVLRNLWVQPITQRELLRAKRTLVTRHDSDLKDNLYWLGLLTHLQADCVPLKSLDCLRDLRDMYEAAAVDDVYDAYQQFKFDDTSVFTCVGTSGKEPLATPSPILNRAQQPAAPAGRPWAVPAGGAAGAAAAAEAGPEGGKPPANMDPDAFMAAFKNMLQNMGPQQQQQGPRDPQRAAATAFGKQDCSEASLAASEPFTGPALGSTLKILQEAPSRRRRSHASALPAGAARGMATRTPTCRRNTVPGVRSLCRRCTACYKARRRQSCRRSHAPPIFSDNRLDTTNAPHAMRREVLAAATCAVLLGLAAGQDAATDPMCITAGQQVLGACQQALTAMAPIYPPTSPEPANDSQFGDSVVALKIAQQPTEACCDAALAFGEQGCLDDPTVIQAVLPSTGFTATAVNSTQLILLEACAVESQQRTSLLMRRGLLTAAACLLLLGLAAGQDAATDPTCITAGQQVLGACKEALAAVSDIYPLTAPAPADDAEQHSAVAVLKASQQPTEDCCNTATVFGEHGCADDPTLTQAVLPSLAFTKPAVNSTLAIVQGACAGE</sequence>
<dbReference type="GO" id="GO:0006508">
    <property type="term" value="P:proteolysis"/>
    <property type="evidence" value="ECO:0007669"/>
    <property type="project" value="UniProtKB-KW"/>
</dbReference>
<dbReference type="PANTHER" id="PTHR43690:SF33">
    <property type="entry name" value="STROMAL PROCESSING PEPTIDASE, CHLOROPLASTIC"/>
    <property type="match status" value="1"/>
</dbReference>
<evidence type="ECO:0000313" key="10">
    <source>
        <dbReference type="Proteomes" id="UP000239649"/>
    </source>
</evidence>
<dbReference type="GO" id="GO:0008237">
    <property type="term" value="F:metallopeptidase activity"/>
    <property type="evidence" value="ECO:0007669"/>
    <property type="project" value="UniProtKB-KW"/>
</dbReference>
<dbReference type="STRING" id="554055.A0A2P6VBX4"/>
<name>A0A2P6VBX4_9CHLO</name>
<accession>A0A2P6VBX4</accession>
<proteinExistence type="inferred from homology"/>
<keyword evidence="5" id="KW-0482">Metalloprotease</keyword>
<keyword evidence="4" id="KW-0862">Zinc</keyword>
<evidence type="ECO:0000256" key="2">
    <source>
        <dbReference type="ARBA" id="ARBA00022670"/>
    </source>
</evidence>
<dbReference type="InterPro" id="IPR007863">
    <property type="entry name" value="Peptidase_M16_C"/>
</dbReference>
<feature type="region of interest" description="Disordered" evidence="6">
    <location>
        <begin position="1362"/>
        <end position="1389"/>
    </location>
</feature>
<protein>
    <submittedName>
        <fullName evidence="9">MPP-like metallohydrolase</fullName>
    </submittedName>
</protein>
<keyword evidence="3" id="KW-0378">Hydrolase</keyword>
<reference evidence="9 10" key="1">
    <citation type="journal article" date="2018" name="Plant J.">
        <title>Genome sequences of Chlorella sorokiniana UTEX 1602 and Micractinium conductrix SAG 241.80: implications to maltose excretion by a green alga.</title>
        <authorList>
            <person name="Arriola M.B."/>
            <person name="Velmurugan N."/>
            <person name="Zhang Y."/>
            <person name="Plunkett M.H."/>
            <person name="Hondzo H."/>
            <person name="Barney B.M."/>
        </authorList>
    </citation>
    <scope>NUCLEOTIDE SEQUENCE [LARGE SCALE GENOMIC DNA]</scope>
    <source>
        <strain evidence="9 10">SAG 241.80</strain>
    </source>
</reference>
<dbReference type="PANTHER" id="PTHR43690">
    <property type="entry name" value="NARDILYSIN"/>
    <property type="match status" value="1"/>
</dbReference>
<feature type="domain" description="Peptidase M16 C-terminal" evidence="8">
    <location>
        <begin position="290"/>
        <end position="339"/>
    </location>
</feature>
<dbReference type="GO" id="GO:0046872">
    <property type="term" value="F:metal ion binding"/>
    <property type="evidence" value="ECO:0007669"/>
    <property type="project" value="InterPro"/>
</dbReference>
<dbReference type="Proteomes" id="UP000239649">
    <property type="component" value="Unassembled WGS sequence"/>
</dbReference>
<dbReference type="InterPro" id="IPR011249">
    <property type="entry name" value="Metalloenz_LuxS/M16"/>
</dbReference>
<dbReference type="SUPFAM" id="SSF63411">
    <property type="entry name" value="LuxS/MPP-like metallohydrolase"/>
    <property type="match status" value="3"/>
</dbReference>
<dbReference type="Gene3D" id="3.30.830.10">
    <property type="entry name" value="Metalloenzyme, LuxS/M16 peptidase-like"/>
    <property type="match status" value="4"/>
</dbReference>
<feature type="domain" description="Peptidase M16 C-terminal" evidence="8">
    <location>
        <begin position="1087"/>
        <end position="1172"/>
    </location>
</feature>
<dbReference type="InterPro" id="IPR050626">
    <property type="entry name" value="Peptidase_M16"/>
</dbReference>
<evidence type="ECO:0000259" key="8">
    <source>
        <dbReference type="Pfam" id="PF05193"/>
    </source>
</evidence>
<evidence type="ECO:0000256" key="3">
    <source>
        <dbReference type="ARBA" id="ARBA00022801"/>
    </source>
</evidence>
<dbReference type="Pfam" id="PF00675">
    <property type="entry name" value="Peptidase_M16"/>
    <property type="match status" value="1"/>
</dbReference>
<dbReference type="InterPro" id="IPR011765">
    <property type="entry name" value="Pept_M16_N"/>
</dbReference>
<dbReference type="Pfam" id="PF05193">
    <property type="entry name" value="Peptidase_M16_C"/>
    <property type="match status" value="2"/>
</dbReference>
<evidence type="ECO:0000313" key="9">
    <source>
        <dbReference type="EMBL" id="PSC71586.1"/>
    </source>
</evidence>
<evidence type="ECO:0000256" key="4">
    <source>
        <dbReference type="ARBA" id="ARBA00022833"/>
    </source>
</evidence>
<feature type="region of interest" description="Disordered" evidence="6">
    <location>
        <begin position="1311"/>
        <end position="1333"/>
    </location>
</feature>